<reference evidence="2" key="1">
    <citation type="journal article" date="2019" name="BMC Genomics">
        <title>A new reference genome for Sorghum bicolor reveals high levels of sequence similarity between sweet and grain genotypes: implications for the genetics of sugar metabolism.</title>
        <authorList>
            <person name="Cooper E.A."/>
            <person name="Brenton Z.W."/>
            <person name="Flinn B.S."/>
            <person name="Jenkins J."/>
            <person name="Shu S."/>
            <person name="Flowers D."/>
            <person name="Luo F."/>
            <person name="Wang Y."/>
            <person name="Xia P."/>
            <person name="Barry K."/>
            <person name="Daum C."/>
            <person name="Lipzen A."/>
            <person name="Yoshinaga Y."/>
            <person name="Schmutz J."/>
            <person name="Saski C."/>
            <person name="Vermerris W."/>
            <person name="Kresovich S."/>
        </authorList>
    </citation>
    <scope>NUCLEOTIDE SEQUENCE</scope>
</reference>
<sequence>MIIVASCSFSRQIWWTILAVLGADASQVGDGTLVAWWDKWQQRWHGDKQRGADTLFALVAWKIWKERNLLSTIKHIVDLWIDAGARNLDCLIRE</sequence>
<reference evidence="2" key="2">
    <citation type="submission" date="2020-10" db="EMBL/GenBank/DDBJ databases">
        <authorList>
            <person name="Cooper E.A."/>
            <person name="Brenton Z.W."/>
            <person name="Flinn B.S."/>
            <person name="Jenkins J."/>
            <person name="Shu S."/>
            <person name="Flowers D."/>
            <person name="Luo F."/>
            <person name="Wang Y."/>
            <person name="Xia P."/>
            <person name="Barry K."/>
            <person name="Daum C."/>
            <person name="Lipzen A."/>
            <person name="Yoshinaga Y."/>
            <person name="Schmutz J."/>
            <person name="Saski C."/>
            <person name="Vermerris W."/>
            <person name="Kresovich S."/>
        </authorList>
    </citation>
    <scope>NUCLEOTIDE SEQUENCE</scope>
</reference>
<evidence type="ECO:0000256" key="1">
    <source>
        <dbReference type="SAM" id="SignalP"/>
    </source>
</evidence>
<dbReference type="Proteomes" id="UP000807115">
    <property type="component" value="Chromosome 9"/>
</dbReference>
<name>A0A921QBV1_SORBI</name>
<accession>A0A921QBV1</accession>
<evidence type="ECO:0000313" key="3">
    <source>
        <dbReference type="Proteomes" id="UP000807115"/>
    </source>
</evidence>
<dbReference type="AlphaFoldDB" id="A0A921QBV1"/>
<organism evidence="2 3">
    <name type="scientific">Sorghum bicolor</name>
    <name type="common">Sorghum</name>
    <name type="synonym">Sorghum vulgare</name>
    <dbReference type="NCBI Taxonomy" id="4558"/>
    <lineage>
        <taxon>Eukaryota</taxon>
        <taxon>Viridiplantae</taxon>
        <taxon>Streptophyta</taxon>
        <taxon>Embryophyta</taxon>
        <taxon>Tracheophyta</taxon>
        <taxon>Spermatophyta</taxon>
        <taxon>Magnoliopsida</taxon>
        <taxon>Liliopsida</taxon>
        <taxon>Poales</taxon>
        <taxon>Poaceae</taxon>
        <taxon>PACMAD clade</taxon>
        <taxon>Panicoideae</taxon>
        <taxon>Andropogonodae</taxon>
        <taxon>Andropogoneae</taxon>
        <taxon>Sorghinae</taxon>
        <taxon>Sorghum</taxon>
    </lineage>
</organism>
<protein>
    <submittedName>
        <fullName evidence="2">Uncharacterized protein</fullName>
    </submittedName>
</protein>
<proteinExistence type="predicted"/>
<dbReference type="EMBL" id="CM027688">
    <property type="protein sequence ID" value="KAG0518888.1"/>
    <property type="molecule type" value="Genomic_DNA"/>
</dbReference>
<feature type="signal peptide" evidence="1">
    <location>
        <begin position="1"/>
        <end position="25"/>
    </location>
</feature>
<evidence type="ECO:0000313" key="2">
    <source>
        <dbReference type="EMBL" id="KAG0518888.1"/>
    </source>
</evidence>
<feature type="chain" id="PRO_5037709803" evidence="1">
    <location>
        <begin position="26"/>
        <end position="94"/>
    </location>
</feature>
<keyword evidence="1" id="KW-0732">Signal</keyword>
<comment type="caution">
    <text evidence="2">The sequence shown here is derived from an EMBL/GenBank/DDBJ whole genome shotgun (WGS) entry which is preliminary data.</text>
</comment>
<gene>
    <name evidence="2" type="ORF">BDA96_09G215700</name>
</gene>